<gene>
    <name evidence="1" type="ORF">PFISCL1PPCAC_28897</name>
</gene>
<feature type="non-terminal residue" evidence="1">
    <location>
        <position position="1"/>
    </location>
</feature>
<evidence type="ECO:0000313" key="1">
    <source>
        <dbReference type="EMBL" id="GMT37600.1"/>
    </source>
</evidence>
<proteinExistence type="predicted"/>
<comment type="caution">
    <text evidence="1">The sequence shown here is derived from an EMBL/GenBank/DDBJ whole genome shotgun (WGS) entry which is preliminary data.</text>
</comment>
<dbReference type="EMBL" id="BTSY01000189">
    <property type="protein sequence ID" value="GMT37600.1"/>
    <property type="molecule type" value="Genomic_DNA"/>
</dbReference>
<dbReference type="AlphaFoldDB" id="A0AAV5X3A2"/>
<name>A0AAV5X3A2_9BILA</name>
<sequence length="120" mass="14635">LRSGWIHWTIAETTGPGPRDYESASCSIVDGDTVRYATVTCDYWRDNYEEEIWYLCELDLATMEWTRRMIIMDEEVFAVFRRWFHRYRCVCKWRKTTPALYRLVDRLWMPLYSRSLNDDL</sequence>
<dbReference type="Proteomes" id="UP001432322">
    <property type="component" value="Unassembled WGS sequence"/>
</dbReference>
<keyword evidence="2" id="KW-1185">Reference proteome</keyword>
<organism evidence="1 2">
    <name type="scientific">Pristionchus fissidentatus</name>
    <dbReference type="NCBI Taxonomy" id="1538716"/>
    <lineage>
        <taxon>Eukaryota</taxon>
        <taxon>Metazoa</taxon>
        <taxon>Ecdysozoa</taxon>
        <taxon>Nematoda</taxon>
        <taxon>Chromadorea</taxon>
        <taxon>Rhabditida</taxon>
        <taxon>Rhabditina</taxon>
        <taxon>Diplogasteromorpha</taxon>
        <taxon>Diplogasteroidea</taxon>
        <taxon>Neodiplogasteridae</taxon>
        <taxon>Pristionchus</taxon>
    </lineage>
</organism>
<feature type="non-terminal residue" evidence="1">
    <location>
        <position position="120"/>
    </location>
</feature>
<protein>
    <recommendedName>
        <fullName evidence="3">C-type lectin</fullName>
    </recommendedName>
</protein>
<accession>A0AAV5X3A2</accession>
<evidence type="ECO:0000313" key="2">
    <source>
        <dbReference type="Proteomes" id="UP001432322"/>
    </source>
</evidence>
<evidence type="ECO:0008006" key="3">
    <source>
        <dbReference type="Google" id="ProtNLM"/>
    </source>
</evidence>
<reference evidence="1" key="1">
    <citation type="submission" date="2023-10" db="EMBL/GenBank/DDBJ databases">
        <title>Genome assembly of Pristionchus species.</title>
        <authorList>
            <person name="Yoshida K."/>
            <person name="Sommer R.J."/>
        </authorList>
    </citation>
    <scope>NUCLEOTIDE SEQUENCE</scope>
    <source>
        <strain evidence="1">RS5133</strain>
    </source>
</reference>